<accession>A0A7S0YAF8</accession>
<evidence type="ECO:0000256" key="4">
    <source>
        <dbReference type="PROSITE-ProRule" id="PRU00268"/>
    </source>
</evidence>
<evidence type="ECO:0000256" key="5">
    <source>
        <dbReference type="RuleBase" id="RU003823"/>
    </source>
</evidence>
<dbReference type="InterPro" id="IPR020568">
    <property type="entry name" value="Ribosomal_Su5_D2-typ_SF"/>
</dbReference>
<protein>
    <recommendedName>
        <fullName evidence="7">S5 DRBM domain-containing protein</fullName>
    </recommendedName>
</protein>
<name>A0A7S0YAF8_9CHLO</name>
<evidence type="ECO:0000256" key="3">
    <source>
        <dbReference type="ARBA" id="ARBA00023274"/>
    </source>
</evidence>
<comment type="similarity">
    <text evidence="1 5">Belongs to the universal ribosomal protein uS5 family.</text>
</comment>
<sequence length="361" mass="40306">MSSRRLFTCLSKAQSSICQSSVKSSASVLSSSFKSTIRQVQNGASVNRFALPASYSVSPVMLAKPQTFASQDLLSNVEVEGQFRMLSTKESNDDADEGEPTLISSESLDEEDLDDLLYNIDDNVEKDDRPRGINMNAYLKMDNQDTLELLVQTRDSFMKKDTQTIPIPLAVREVMYRHRWDKIIVDVRRVVYRTKNGKREQYTAMVASGNQKGLLGLGMGNAETAQLAVARAYLDSFSNLAAVPLYRAHTVFHRVNHQFQKVVINISPRPAGFGLVCSNLLFEICSMAGLRDATIKIRGATRNKFFVAKAFFDALQSQTAPQDGVEGTGMYIREVIKPPVLSLGTYRNSLTLPPKEYLRDY</sequence>
<keyword evidence="3 4" id="KW-0687">Ribonucleoprotein</keyword>
<dbReference type="PROSITE" id="PS50881">
    <property type="entry name" value="S5_DSRBD"/>
    <property type="match status" value="1"/>
</dbReference>
<evidence type="ECO:0000256" key="1">
    <source>
        <dbReference type="ARBA" id="ARBA00008945"/>
    </source>
</evidence>
<feature type="domain" description="S5 DRBM" evidence="7">
    <location>
        <begin position="180"/>
        <end position="243"/>
    </location>
</feature>
<dbReference type="SUPFAM" id="SSF54768">
    <property type="entry name" value="dsRNA-binding domain-like"/>
    <property type="match status" value="1"/>
</dbReference>
<dbReference type="EMBL" id="HBFM01003726">
    <property type="protein sequence ID" value="CAD8765757.1"/>
    <property type="molecule type" value="Transcribed_RNA"/>
</dbReference>
<reference evidence="8" key="1">
    <citation type="submission" date="2021-01" db="EMBL/GenBank/DDBJ databases">
        <authorList>
            <person name="Corre E."/>
            <person name="Pelletier E."/>
            <person name="Niang G."/>
            <person name="Scheremetjew M."/>
            <person name="Finn R."/>
            <person name="Kale V."/>
            <person name="Holt S."/>
            <person name="Cochrane G."/>
            <person name="Meng A."/>
            <person name="Brown T."/>
            <person name="Cohen L."/>
        </authorList>
    </citation>
    <scope>NUCLEOTIDE SEQUENCE</scope>
    <source>
        <strain evidence="8">SAG 63-3</strain>
    </source>
</reference>
<evidence type="ECO:0000256" key="2">
    <source>
        <dbReference type="ARBA" id="ARBA00022980"/>
    </source>
</evidence>
<evidence type="ECO:0000313" key="8">
    <source>
        <dbReference type="EMBL" id="CAD8765757.1"/>
    </source>
</evidence>
<dbReference type="SUPFAM" id="SSF54211">
    <property type="entry name" value="Ribosomal protein S5 domain 2-like"/>
    <property type="match status" value="1"/>
</dbReference>
<dbReference type="GO" id="GO:0003735">
    <property type="term" value="F:structural constituent of ribosome"/>
    <property type="evidence" value="ECO:0007669"/>
    <property type="project" value="UniProtKB-UniRule"/>
</dbReference>
<dbReference type="GO" id="GO:0005737">
    <property type="term" value="C:cytoplasm"/>
    <property type="evidence" value="ECO:0007669"/>
    <property type="project" value="UniProtKB-ARBA"/>
</dbReference>
<organism evidence="8">
    <name type="scientific">Polytomella parva</name>
    <dbReference type="NCBI Taxonomy" id="51329"/>
    <lineage>
        <taxon>Eukaryota</taxon>
        <taxon>Viridiplantae</taxon>
        <taxon>Chlorophyta</taxon>
        <taxon>core chlorophytes</taxon>
        <taxon>Chlorophyceae</taxon>
        <taxon>CS clade</taxon>
        <taxon>Chlamydomonadales</taxon>
        <taxon>Chlamydomonadaceae</taxon>
        <taxon>Polytomella</taxon>
    </lineage>
</organism>
<dbReference type="GO" id="GO:0003723">
    <property type="term" value="F:RNA binding"/>
    <property type="evidence" value="ECO:0007669"/>
    <property type="project" value="InterPro"/>
</dbReference>
<dbReference type="InterPro" id="IPR005324">
    <property type="entry name" value="Ribosomal_uS5_C"/>
</dbReference>
<evidence type="ECO:0000259" key="7">
    <source>
        <dbReference type="PROSITE" id="PS50881"/>
    </source>
</evidence>
<gene>
    <name evidence="8" type="ORF">PPAR00522_LOCUS2145</name>
</gene>
<dbReference type="Gene3D" id="3.30.230.10">
    <property type="match status" value="1"/>
</dbReference>
<dbReference type="PANTHER" id="PTHR48277">
    <property type="entry name" value="MITOCHONDRIAL RIBOSOMAL PROTEIN S5"/>
    <property type="match status" value="1"/>
</dbReference>
<dbReference type="GO" id="GO:1990904">
    <property type="term" value="C:ribonucleoprotein complex"/>
    <property type="evidence" value="ECO:0007669"/>
    <property type="project" value="UniProtKB-UniRule"/>
</dbReference>
<dbReference type="InterPro" id="IPR000851">
    <property type="entry name" value="Ribosomal_uS5"/>
</dbReference>
<dbReference type="FunFam" id="3.30.230.10:FF:000002">
    <property type="entry name" value="30S ribosomal protein S5"/>
    <property type="match status" value="1"/>
</dbReference>
<keyword evidence="2 4" id="KW-0689">Ribosomal protein</keyword>
<dbReference type="InterPro" id="IPR013810">
    <property type="entry name" value="Ribosomal_uS5_N"/>
</dbReference>
<dbReference type="InterPro" id="IPR014721">
    <property type="entry name" value="Ribsml_uS5_D2-typ_fold_subgr"/>
</dbReference>
<dbReference type="Pfam" id="PF00333">
    <property type="entry name" value="Ribosomal_S5"/>
    <property type="match status" value="1"/>
</dbReference>
<proteinExistence type="inferred from homology"/>
<dbReference type="GO" id="GO:0006412">
    <property type="term" value="P:translation"/>
    <property type="evidence" value="ECO:0007669"/>
    <property type="project" value="InterPro"/>
</dbReference>
<dbReference type="GO" id="GO:0005840">
    <property type="term" value="C:ribosome"/>
    <property type="evidence" value="ECO:0007669"/>
    <property type="project" value="UniProtKB-KW"/>
</dbReference>
<dbReference type="Pfam" id="PF03719">
    <property type="entry name" value="Ribosomal_S5_C"/>
    <property type="match status" value="1"/>
</dbReference>
<dbReference type="PANTHER" id="PTHR48277:SF1">
    <property type="entry name" value="MITOCHONDRIAL RIBOSOMAL PROTEIN S5"/>
    <property type="match status" value="1"/>
</dbReference>
<evidence type="ECO:0000256" key="6">
    <source>
        <dbReference type="SAM" id="MobiDB-lite"/>
    </source>
</evidence>
<feature type="region of interest" description="Disordered" evidence="6">
    <location>
        <begin position="87"/>
        <end position="106"/>
    </location>
</feature>
<dbReference type="AlphaFoldDB" id="A0A7S0YAF8"/>
<dbReference type="Gene3D" id="3.30.160.20">
    <property type="match status" value="1"/>
</dbReference>